<dbReference type="InterPro" id="IPR008949">
    <property type="entry name" value="Isoprenoid_synthase_dom_sf"/>
</dbReference>
<dbReference type="AlphaFoldDB" id="A0A9P8YJG4"/>
<reference evidence="1" key="1">
    <citation type="journal article" date="2021" name="Nat. Commun.">
        <title>Genetic determinants of endophytism in the Arabidopsis root mycobiome.</title>
        <authorList>
            <person name="Mesny F."/>
            <person name="Miyauchi S."/>
            <person name="Thiergart T."/>
            <person name="Pickel B."/>
            <person name="Atanasova L."/>
            <person name="Karlsson M."/>
            <person name="Huettel B."/>
            <person name="Barry K.W."/>
            <person name="Haridas S."/>
            <person name="Chen C."/>
            <person name="Bauer D."/>
            <person name="Andreopoulos W."/>
            <person name="Pangilinan J."/>
            <person name="LaButti K."/>
            <person name="Riley R."/>
            <person name="Lipzen A."/>
            <person name="Clum A."/>
            <person name="Drula E."/>
            <person name="Henrissat B."/>
            <person name="Kohler A."/>
            <person name="Grigoriev I.V."/>
            <person name="Martin F.M."/>
            <person name="Hacquard S."/>
        </authorList>
    </citation>
    <scope>NUCLEOTIDE SEQUENCE</scope>
    <source>
        <strain evidence="1">MPI-CAGE-CH-0230</strain>
    </source>
</reference>
<evidence type="ECO:0000313" key="2">
    <source>
        <dbReference type="Proteomes" id="UP000756346"/>
    </source>
</evidence>
<gene>
    <name evidence="1" type="ORF">B0I36DRAFT_234442</name>
</gene>
<dbReference type="Gene3D" id="1.10.600.10">
    <property type="entry name" value="Farnesyl Diphosphate Synthase"/>
    <property type="match status" value="1"/>
</dbReference>
<proteinExistence type="predicted"/>
<organism evidence="1 2">
    <name type="scientific">Microdochium trichocladiopsis</name>
    <dbReference type="NCBI Taxonomy" id="1682393"/>
    <lineage>
        <taxon>Eukaryota</taxon>
        <taxon>Fungi</taxon>
        <taxon>Dikarya</taxon>
        <taxon>Ascomycota</taxon>
        <taxon>Pezizomycotina</taxon>
        <taxon>Sordariomycetes</taxon>
        <taxon>Xylariomycetidae</taxon>
        <taxon>Xylariales</taxon>
        <taxon>Microdochiaceae</taxon>
        <taxon>Microdochium</taxon>
    </lineage>
</organism>
<dbReference type="GeneID" id="70178857"/>
<evidence type="ECO:0000313" key="1">
    <source>
        <dbReference type="EMBL" id="KAH7041405.1"/>
    </source>
</evidence>
<dbReference type="Pfam" id="PF19086">
    <property type="entry name" value="Terpene_syn_C_2"/>
    <property type="match status" value="1"/>
</dbReference>
<dbReference type="OrthoDB" id="6921389at2759"/>
<accession>A0A9P8YJG4</accession>
<protein>
    <submittedName>
        <fullName evidence="1">Isoprenoid synthase domain-containing protein</fullName>
    </submittedName>
</protein>
<dbReference type="RefSeq" id="XP_046019460.1">
    <property type="nucleotide sequence ID" value="XM_046149311.1"/>
</dbReference>
<dbReference type="EMBL" id="JAGTJQ010000001">
    <property type="protein sequence ID" value="KAH7041405.1"/>
    <property type="molecule type" value="Genomic_DNA"/>
</dbReference>
<name>A0A9P8YJG4_9PEZI</name>
<sequence length="359" mass="40455">MSSSHLPPDALSVVIDASEYDTQGFGAGWETRRHRHESVANRASFEARADWLRLVGPTDEFGSCNPPNGNWTALTMPFCRPERMWIAAYIVEFAFIHDTVIERQLPDVQSENHQITDGGDVASPPAIVDPQLGKKKLRARMTRDLLAIDPVRGRECLAEWQNMIDLTHREKTTSFASVEEYVEFRLVDCGAPWMASLMLYGMGITLPASEREELKHVTRPFCAAAGLQNDYFSFVREYADQRSDAAASTPIMINLVALLTQWRGVDIATAKQLTREVTIGYEREYDLRCAEYRARKHALGQEVAEEVALYLRGVRCLLAGNIVWSSNCPRYHAKMRYDPNAGLEDALTLEKRGVDISVI</sequence>
<dbReference type="Proteomes" id="UP000756346">
    <property type="component" value="Unassembled WGS sequence"/>
</dbReference>
<keyword evidence="2" id="KW-1185">Reference proteome</keyword>
<comment type="caution">
    <text evidence="1">The sequence shown here is derived from an EMBL/GenBank/DDBJ whole genome shotgun (WGS) entry which is preliminary data.</text>
</comment>
<dbReference type="SUPFAM" id="SSF48576">
    <property type="entry name" value="Terpenoid synthases"/>
    <property type="match status" value="1"/>
</dbReference>